<sequence length="164" mass="18721">MGGAMLRPCSGRGVIGVGLLAFQAFGTIRMPEEFNVEKDFEVKNKYQKAQKYIRCELCRLTVAHTLESVGLSFTEDDVYDHIEKICDAEALFAQHELLEVDAGWRMVPVSASTNRTDHAARWQSHAMKELCDNIIRPYDDEIKDVFLKHLKSKKSKARRCQKPC</sequence>
<evidence type="ECO:0008006" key="3">
    <source>
        <dbReference type="Google" id="ProtNLM"/>
    </source>
</evidence>
<comment type="caution">
    <text evidence="1">The sequence shown here is derived from an EMBL/GenBank/DDBJ whole genome shotgun (WGS) entry which is preliminary data.</text>
</comment>
<dbReference type="EMBL" id="CAJNJA010040808">
    <property type="protein sequence ID" value="CAE7769462.1"/>
    <property type="molecule type" value="Genomic_DNA"/>
</dbReference>
<accession>A0A812Y2A4</accession>
<dbReference type="OrthoDB" id="407043at2759"/>
<name>A0A812Y2A4_9DINO</name>
<evidence type="ECO:0000313" key="2">
    <source>
        <dbReference type="Proteomes" id="UP000601435"/>
    </source>
</evidence>
<dbReference type="Proteomes" id="UP000601435">
    <property type="component" value="Unassembled WGS sequence"/>
</dbReference>
<dbReference type="AlphaFoldDB" id="A0A812Y2A4"/>
<organism evidence="1 2">
    <name type="scientific">Symbiodinium necroappetens</name>
    <dbReference type="NCBI Taxonomy" id="1628268"/>
    <lineage>
        <taxon>Eukaryota</taxon>
        <taxon>Sar</taxon>
        <taxon>Alveolata</taxon>
        <taxon>Dinophyceae</taxon>
        <taxon>Suessiales</taxon>
        <taxon>Symbiodiniaceae</taxon>
        <taxon>Symbiodinium</taxon>
    </lineage>
</organism>
<keyword evidence="2" id="KW-1185">Reference proteome</keyword>
<gene>
    <name evidence="1" type="ORF">SNEC2469_LOCUS22466</name>
</gene>
<proteinExistence type="predicted"/>
<protein>
    <recommendedName>
        <fullName evidence="3">Saposin B-type domain-containing protein</fullName>
    </recommendedName>
</protein>
<evidence type="ECO:0000313" key="1">
    <source>
        <dbReference type="EMBL" id="CAE7769462.1"/>
    </source>
</evidence>
<reference evidence="1" key="1">
    <citation type="submission" date="2021-02" db="EMBL/GenBank/DDBJ databases">
        <authorList>
            <person name="Dougan E. K."/>
            <person name="Rhodes N."/>
            <person name="Thang M."/>
            <person name="Chan C."/>
        </authorList>
    </citation>
    <scope>NUCLEOTIDE SEQUENCE</scope>
</reference>